<proteinExistence type="predicted"/>
<accession>S2E9M6</accession>
<dbReference type="Proteomes" id="UP000006073">
    <property type="component" value="Unassembled WGS sequence"/>
</dbReference>
<keyword evidence="2" id="KW-1185">Reference proteome</keyword>
<dbReference type="AlphaFoldDB" id="S2E9M6"/>
<reference evidence="1 2" key="1">
    <citation type="journal article" date="2013" name="Genome Announc.">
        <title>Draft Genome Sequence of Indibacter alkaliphilus Strain LW1T, Isolated from Lonar Lake, a Haloalkaline Lake in the Buldana District of Maharashtra, India.</title>
        <authorList>
            <person name="Singh A."/>
            <person name="Kumar Jangir P."/>
            <person name="Sharma R."/>
            <person name="Singh A."/>
            <person name="Kumar Pinnaka A."/>
            <person name="Shivaji S."/>
        </authorList>
    </citation>
    <scope>NUCLEOTIDE SEQUENCE [LARGE SCALE GENOMIC DNA]</scope>
    <source>
        <strain evidence="2">CCUG 57479 / KCTC 22604 / LW1</strain>
    </source>
</reference>
<dbReference type="STRING" id="1189612.A33Q_0863"/>
<comment type="caution">
    <text evidence="1">The sequence shown here is derived from an EMBL/GenBank/DDBJ whole genome shotgun (WGS) entry which is preliminary data.</text>
</comment>
<sequence length="57" mass="6744">MKNPLLKGVNKESDKSDFRYFHLIPLSLQTFLFNFGHENEIINYSSIRTVFGGYRLF</sequence>
<protein>
    <submittedName>
        <fullName evidence="1">Uncharacterized protein</fullName>
    </submittedName>
</protein>
<dbReference type="EMBL" id="ALWO02000020">
    <property type="protein sequence ID" value="EOZ99008.1"/>
    <property type="molecule type" value="Genomic_DNA"/>
</dbReference>
<name>S2E9M6_INDAL</name>
<organism evidence="1 2">
    <name type="scientific">Indibacter alkaliphilus (strain CCUG 57479 / KCTC 22604 / LW1)</name>
    <dbReference type="NCBI Taxonomy" id="1189612"/>
    <lineage>
        <taxon>Bacteria</taxon>
        <taxon>Pseudomonadati</taxon>
        <taxon>Bacteroidota</taxon>
        <taxon>Cytophagia</taxon>
        <taxon>Cytophagales</taxon>
        <taxon>Cyclobacteriaceae</taxon>
    </lineage>
</organism>
<gene>
    <name evidence="1" type="ORF">A33Q_0863</name>
</gene>
<evidence type="ECO:0000313" key="1">
    <source>
        <dbReference type="EMBL" id="EOZ99008.1"/>
    </source>
</evidence>
<evidence type="ECO:0000313" key="2">
    <source>
        <dbReference type="Proteomes" id="UP000006073"/>
    </source>
</evidence>